<feature type="binding site" evidence="7">
    <location>
        <position position="95"/>
    </location>
    <ligand>
        <name>Zn(2+)</name>
        <dbReference type="ChEBI" id="CHEBI:29105"/>
    </ligand>
</feature>
<keyword evidence="5 8" id="KW-0456">Lyase</keyword>
<evidence type="ECO:0000313" key="15">
    <source>
        <dbReference type="Proteomes" id="UP000310685"/>
    </source>
</evidence>
<evidence type="ECO:0000313" key="10">
    <source>
        <dbReference type="EMBL" id="TIB76956.1"/>
    </source>
</evidence>
<feature type="binding site" evidence="7">
    <location>
        <position position="39"/>
    </location>
    <ligand>
        <name>Zn(2+)</name>
        <dbReference type="ChEBI" id="CHEBI:29105"/>
    </ligand>
</feature>
<feature type="binding site" evidence="7">
    <location>
        <position position="41"/>
    </location>
    <ligand>
        <name>Zn(2+)</name>
        <dbReference type="ChEBI" id="CHEBI:29105"/>
    </ligand>
</feature>
<dbReference type="Pfam" id="PF00484">
    <property type="entry name" value="Pro_CA"/>
    <property type="match status" value="1"/>
</dbReference>
<evidence type="ECO:0000313" key="12">
    <source>
        <dbReference type="EMBL" id="TIC58772.1"/>
    </source>
</evidence>
<comment type="function">
    <text evidence="8">Reversible hydration of carbon dioxide.</text>
</comment>
<evidence type="ECO:0000256" key="8">
    <source>
        <dbReference type="RuleBase" id="RU003956"/>
    </source>
</evidence>
<keyword evidence="3 7" id="KW-0479">Metal-binding</keyword>
<protein>
    <recommendedName>
        <fullName evidence="2 8">Carbonic anhydrase</fullName>
        <ecNumber evidence="2 8">4.2.1.1</ecNumber>
    </recommendedName>
    <alternativeName>
        <fullName evidence="8">Carbonate dehydratase</fullName>
    </alternativeName>
</protein>
<evidence type="ECO:0000256" key="2">
    <source>
        <dbReference type="ARBA" id="ARBA00012925"/>
    </source>
</evidence>
<keyword evidence="9" id="KW-0472">Membrane</keyword>
<dbReference type="EMBL" id="SPRH01000041">
    <property type="protein sequence ID" value="TIB98104.1"/>
    <property type="molecule type" value="Genomic_DNA"/>
</dbReference>
<evidence type="ECO:0000256" key="6">
    <source>
        <dbReference type="ARBA" id="ARBA00048348"/>
    </source>
</evidence>
<comment type="caution">
    <text evidence="10">The sequence shown here is derived from an EMBL/GenBank/DDBJ whole genome shotgun (WGS) entry which is preliminary data.</text>
</comment>
<comment type="similarity">
    <text evidence="1 8">Belongs to the beta-class carbonic anhydrase family.</text>
</comment>
<comment type="catalytic activity">
    <reaction evidence="6 8">
        <text>hydrogencarbonate + H(+) = CO2 + H2O</text>
        <dbReference type="Rhea" id="RHEA:10748"/>
        <dbReference type="ChEBI" id="CHEBI:15377"/>
        <dbReference type="ChEBI" id="CHEBI:15378"/>
        <dbReference type="ChEBI" id="CHEBI:16526"/>
        <dbReference type="ChEBI" id="CHEBI:17544"/>
        <dbReference type="EC" id="4.2.1.1"/>
    </reaction>
</comment>
<evidence type="ECO:0000256" key="4">
    <source>
        <dbReference type="ARBA" id="ARBA00022833"/>
    </source>
</evidence>
<name>A0A4T0N1T0_9BASI</name>
<dbReference type="PANTHER" id="PTHR11002">
    <property type="entry name" value="CARBONIC ANHYDRASE"/>
    <property type="match status" value="1"/>
</dbReference>
<dbReference type="EC" id="4.2.1.1" evidence="2 8"/>
<evidence type="ECO:0000313" key="14">
    <source>
        <dbReference type="Proteomes" id="UP000307169"/>
    </source>
</evidence>
<gene>
    <name evidence="12" type="ORF">E3Q03_04130</name>
    <name evidence="11" type="ORF">E3Q17_03133</name>
    <name evidence="10" type="ORF">E3Q22_03269</name>
</gene>
<accession>A0A4T0N1T0</accession>
<evidence type="ECO:0000313" key="11">
    <source>
        <dbReference type="EMBL" id="TIB98104.1"/>
    </source>
</evidence>
<proteinExistence type="inferred from homology"/>
<dbReference type="GO" id="GO:0034599">
    <property type="term" value="P:cellular response to oxidative stress"/>
    <property type="evidence" value="ECO:0007669"/>
    <property type="project" value="TreeGrafter"/>
</dbReference>
<keyword evidence="4 7" id="KW-0862">Zinc</keyword>
<feature type="binding site" evidence="7">
    <location>
        <position position="98"/>
    </location>
    <ligand>
        <name>Zn(2+)</name>
        <dbReference type="ChEBI" id="CHEBI:29105"/>
    </ligand>
</feature>
<dbReference type="PANTHER" id="PTHR11002:SF76">
    <property type="entry name" value="CARBONIC ANHYDRASE"/>
    <property type="match status" value="1"/>
</dbReference>
<dbReference type="OrthoDB" id="10248475at2759"/>
<evidence type="ECO:0000256" key="1">
    <source>
        <dbReference type="ARBA" id="ARBA00006217"/>
    </source>
</evidence>
<dbReference type="Proteomes" id="UP000307169">
    <property type="component" value="Unassembled WGS sequence"/>
</dbReference>
<evidence type="ECO:0000256" key="5">
    <source>
        <dbReference type="ARBA" id="ARBA00023239"/>
    </source>
</evidence>
<evidence type="ECO:0000256" key="3">
    <source>
        <dbReference type="ARBA" id="ARBA00022723"/>
    </source>
</evidence>
<dbReference type="Proteomes" id="UP000305362">
    <property type="component" value="Unassembled WGS sequence"/>
</dbReference>
<dbReference type="SUPFAM" id="SSF53056">
    <property type="entry name" value="beta-carbonic anhydrase, cab"/>
    <property type="match status" value="1"/>
</dbReference>
<keyword evidence="9" id="KW-0812">Transmembrane</keyword>
<dbReference type="InterPro" id="IPR001765">
    <property type="entry name" value="Carbonic_anhydrase"/>
</dbReference>
<keyword evidence="9" id="KW-1133">Transmembrane helix</keyword>
<dbReference type="InterPro" id="IPR036874">
    <property type="entry name" value="Carbonic_anhydrase_sf"/>
</dbReference>
<dbReference type="GO" id="GO:0004089">
    <property type="term" value="F:carbonate dehydratase activity"/>
    <property type="evidence" value="ECO:0007669"/>
    <property type="project" value="UniProtKB-UniRule"/>
</dbReference>
<comment type="cofactor">
    <cofactor evidence="7">
        <name>Zn(2+)</name>
        <dbReference type="ChEBI" id="CHEBI:29105"/>
    </cofactor>
    <text evidence="7">Binds 1 zinc ion per subunit.</text>
</comment>
<evidence type="ECO:0000256" key="7">
    <source>
        <dbReference type="PIRSR" id="PIRSR601765-1"/>
    </source>
</evidence>
<evidence type="ECO:0000256" key="9">
    <source>
        <dbReference type="SAM" id="Phobius"/>
    </source>
</evidence>
<dbReference type="SMART" id="SM00947">
    <property type="entry name" value="Pro_CA"/>
    <property type="match status" value="1"/>
</dbReference>
<feature type="transmembrane region" description="Helical" evidence="9">
    <location>
        <begin position="204"/>
        <end position="227"/>
    </location>
</feature>
<dbReference type="EMBL" id="SPRC01000039">
    <property type="protein sequence ID" value="TIB76956.1"/>
    <property type="molecule type" value="Genomic_DNA"/>
</dbReference>
<dbReference type="Gene3D" id="3.40.1050.10">
    <property type="entry name" value="Carbonic anhydrase"/>
    <property type="match status" value="1"/>
</dbReference>
<dbReference type="EMBL" id="SPRV01000077">
    <property type="protein sequence ID" value="TIC58772.1"/>
    <property type="molecule type" value="Genomic_DNA"/>
</dbReference>
<dbReference type="GO" id="GO:0071244">
    <property type="term" value="P:cellular response to carbon dioxide"/>
    <property type="evidence" value="ECO:0007669"/>
    <property type="project" value="TreeGrafter"/>
</dbReference>
<reference evidence="13 14" key="1">
    <citation type="submission" date="2019-03" db="EMBL/GenBank/DDBJ databases">
        <title>Sequencing 25 genomes of Wallemia mellicola.</title>
        <authorList>
            <person name="Gostincar C."/>
        </authorList>
    </citation>
    <scope>NUCLEOTIDE SEQUENCE [LARGE SCALE GENOMIC DNA]</scope>
    <source>
        <strain evidence="11 14">EXF-1262</strain>
        <strain evidence="12 13">EXF-1277</strain>
        <strain evidence="10 15">EXF-6152</strain>
    </source>
</reference>
<sequence length="235" mass="26445">MSGITKLLTKNQQWSKQVNPDVLKKASEGQWPSVLWIGCSDSRCSEASILESELGEVFTHRNIANQFNKNDFNAKSVVDYAINHLNIKEVALCGHTSCGGMAASKAVLEGGQADPNSPITQWLSPFITHCSQLKKEMSIEEITLENINYNKKNLVEYINNEKIIVKGLLFNIKSEMSNLIKFNQSLNHPLAIEYFKLHPKRQKIFFGPYLLLNTLGQSLSLTFILAFQLTVSRRG</sequence>
<dbReference type="Proteomes" id="UP000310685">
    <property type="component" value="Unassembled WGS sequence"/>
</dbReference>
<organism evidence="10 15">
    <name type="scientific">Wallemia mellicola</name>
    <dbReference type="NCBI Taxonomy" id="1708541"/>
    <lineage>
        <taxon>Eukaryota</taxon>
        <taxon>Fungi</taxon>
        <taxon>Dikarya</taxon>
        <taxon>Basidiomycota</taxon>
        <taxon>Wallemiomycotina</taxon>
        <taxon>Wallemiomycetes</taxon>
        <taxon>Wallemiales</taxon>
        <taxon>Wallemiaceae</taxon>
        <taxon>Wallemia</taxon>
    </lineage>
</organism>
<dbReference type="GO" id="GO:0008270">
    <property type="term" value="F:zinc ion binding"/>
    <property type="evidence" value="ECO:0007669"/>
    <property type="project" value="UniProtKB-UniRule"/>
</dbReference>
<evidence type="ECO:0000313" key="13">
    <source>
        <dbReference type="Proteomes" id="UP000305362"/>
    </source>
</evidence>
<dbReference type="AlphaFoldDB" id="A0A4T0N1T0"/>